<evidence type="ECO:0000259" key="1">
    <source>
        <dbReference type="Pfam" id="PF24494"/>
    </source>
</evidence>
<dbReference type="InterPro" id="IPR056009">
    <property type="entry name" value="DUF7587"/>
</dbReference>
<name>A0A9P8VR99_9HYPO</name>
<evidence type="ECO:0000313" key="3">
    <source>
        <dbReference type="Proteomes" id="UP000777438"/>
    </source>
</evidence>
<organism evidence="2 3">
    <name type="scientific">Thelonectria olida</name>
    <dbReference type="NCBI Taxonomy" id="1576542"/>
    <lineage>
        <taxon>Eukaryota</taxon>
        <taxon>Fungi</taxon>
        <taxon>Dikarya</taxon>
        <taxon>Ascomycota</taxon>
        <taxon>Pezizomycotina</taxon>
        <taxon>Sordariomycetes</taxon>
        <taxon>Hypocreomycetidae</taxon>
        <taxon>Hypocreales</taxon>
        <taxon>Nectriaceae</taxon>
        <taxon>Thelonectria</taxon>
    </lineage>
</organism>
<feature type="domain" description="DUF7587" evidence="1">
    <location>
        <begin position="35"/>
        <end position="133"/>
    </location>
</feature>
<evidence type="ECO:0000313" key="2">
    <source>
        <dbReference type="EMBL" id="KAH6867696.1"/>
    </source>
</evidence>
<dbReference type="OrthoDB" id="5383867at2759"/>
<dbReference type="Proteomes" id="UP000777438">
    <property type="component" value="Unassembled WGS sequence"/>
</dbReference>
<dbReference type="Pfam" id="PF24494">
    <property type="entry name" value="DUF7587"/>
    <property type="match status" value="1"/>
</dbReference>
<dbReference type="AlphaFoldDB" id="A0A9P8VR99"/>
<proteinExistence type="predicted"/>
<comment type="caution">
    <text evidence="2">The sequence shown here is derived from an EMBL/GenBank/DDBJ whole genome shotgun (WGS) entry which is preliminary data.</text>
</comment>
<reference evidence="2 3" key="1">
    <citation type="journal article" date="2021" name="Nat. Commun.">
        <title>Genetic determinants of endophytism in the Arabidopsis root mycobiome.</title>
        <authorList>
            <person name="Mesny F."/>
            <person name="Miyauchi S."/>
            <person name="Thiergart T."/>
            <person name="Pickel B."/>
            <person name="Atanasova L."/>
            <person name="Karlsson M."/>
            <person name="Huettel B."/>
            <person name="Barry K.W."/>
            <person name="Haridas S."/>
            <person name="Chen C."/>
            <person name="Bauer D."/>
            <person name="Andreopoulos W."/>
            <person name="Pangilinan J."/>
            <person name="LaButti K."/>
            <person name="Riley R."/>
            <person name="Lipzen A."/>
            <person name="Clum A."/>
            <person name="Drula E."/>
            <person name="Henrissat B."/>
            <person name="Kohler A."/>
            <person name="Grigoriev I.V."/>
            <person name="Martin F.M."/>
            <person name="Hacquard S."/>
        </authorList>
    </citation>
    <scope>NUCLEOTIDE SEQUENCE [LARGE SCALE GENOMIC DNA]</scope>
    <source>
        <strain evidence="2 3">MPI-CAGE-CH-0241</strain>
    </source>
</reference>
<dbReference type="EMBL" id="JAGPYM010000093">
    <property type="protein sequence ID" value="KAH6867696.1"/>
    <property type="molecule type" value="Genomic_DNA"/>
</dbReference>
<protein>
    <recommendedName>
        <fullName evidence="1">DUF7587 domain-containing protein</fullName>
    </recommendedName>
</protein>
<gene>
    <name evidence="2" type="ORF">B0T10DRAFT_502205</name>
</gene>
<keyword evidence="3" id="KW-1185">Reference proteome</keyword>
<sequence length="237" mass="26805">MAHPTIGFRVECHNPGLDCYNARLFDGSILPRSAPIDQTWSEAVNTHLSWTHQPTPFVSFFVSWQRAMGWRRWLIRSKNATNIVVIAVWLRDKPGVYDAFELAIDLGYSSQSGSRRRPANHEGEVLVYGGIAADEYRILACFRGDSASTRTISLRPLLSIGDSDGTDTEVPADCFLEGDDQLELELRSLCGVRNDLKFCTLVLSLCNYNYTLQTAGKIVRVRSRLPFGIHFFRFRII</sequence>
<accession>A0A9P8VR99</accession>